<proteinExistence type="predicted"/>
<dbReference type="EMBL" id="BAABGA010000029">
    <property type="protein sequence ID" value="GAA4452398.1"/>
    <property type="molecule type" value="Genomic_DNA"/>
</dbReference>
<dbReference type="SUPFAM" id="SSF49879">
    <property type="entry name" value="SMAD/FHA domain"/>
    <property type="match status" value="1"/>
</dbReference>
<gene>
    <name evidence="3" type="ORF">GCM10023156_21640</name>
</gene>
<protein>
    <submittedName>
        <fullName evidence="3">Adenylate/guanylate cyclase domain-containing protein</fullName>
    </submittedName>
</protein>
<dbReference type="InterPro" id="IPR008984">
    <property type="entry name" value="SMAD_FHA_dom_sf"/>
</dbReference>
<sequence length="625" mass="69233">MADLIAQGPQDQQRWRRALPDAASGREILLGRADSDWNVPWDSMISRRHTRIKVHLDHQIEIIQNVHARNPVFYRGRQSPQFKLTVGEHFVIGETTFTVVNRPGASELPSSENVTQHAYDYTVLRRRHFRDANSRIEMLSRLPDLITSSETDEELLVRMTNVLLQATPAATAVAVVALEDDAATENRSRPRADRPVRILHYDSRGFEYDSAQVSARLARSAIENRESVLQVWSPHDAAQSGFTTNEGVDWAFCVPLRSVACRGWAIYVTGQSATHGHFDPRDQNATPPDALQDDLKFAELVGSMVANLRQTRRLERRQASMRQFFAPIVMDALANQDPAEVLRPREANLSVMFCDLRGFTQKSEEQSDHLLELLNQVSESLGVMTRAILDCGGVIGDFHGDAAMGFWGWPIAQSDNVVRAANASIQIRRQLTLLNEMGESESGHHFQHGIGIATGNAVAGQIGTIDQVKVTAFGPVVNLASRLEGLTKQFGVQTIIDEPTATSLMEMRRNDRGAIDGNRTDHGAIDGLESPIVTRRLARVRPAGLIQPVNIYELSLASESLKDGDLATYQRGLEAFIEGDWSVASEAFACIADRDRPSQRILGQMARQGQSPPAGWSGVLDLEKS</sequence>
<dbReference type="CDD" id="cd07302">
    <property type="entry name" value="CHD"/>
    <property type="match status" value="1"/>
</dbReference>
<name>A0ABP8MLJ3_9BACT</name>
<evidence type="ECO:0000313" key="4">
    <source>
        <dbReference type="Proteomes" id="UP001500840"/>
    </source>
</evidence>
<dbReference type="CDD" id="cd00060">
    <property type="entry name" value="FHA"/>
    <property type="match status" value="1"/>
</dbReference>
<organism evidence="3 4">
    <name type="scientific">Novipirellula rosea</name>
    <dbReference type="NCBI Taxonomy" id="1031540"/>
    <lineage>
        <taxon>Bacteria</taxon>
        <taxon>Pseudomonadati</taxon>
        <taxon>Planctomycetota</taxon>
        <taxon>Planctomycetia</taxon>
        <taxon>Pirellulales</taxon>
        <taxon>Pirellulaceae</taxon>
        <taxon>Novipirellula</taxon>
    </lineage>
</organism>
<dbReference type="PANTHER" id="PTHR43081">
    <property type="entry name" value="ADENYLATE CYCLASE, TERMINAL-DIFFERENTIATION SPECIFIC-RELATED"/>
    <property type="match status" value="1"/>
</dbReference>
<dbReference type="PANTHER" id="PTHR43081:SF20">
    <property type="entry name" value="TWO-COMPONENT RESPONSE REGULATOR"/>
    <property type="match status" value="1"/>
</dbReference>
<feature type="domain" description="Guanylate cyclase" evidence="2">
    <location>
        <begin position="350"/>
        <end position="484"/>
    </location>
</feature>
<dbReference type="InterPro" id="IPR029787">
    <property type="entry name" value="Nucleotide_cyclase"/>
</dbReference>
<evidence type="ECO:0000313" key="3">
    <source>
        <dbReference type="EMBL" id="GAA4452398.1"/>
    </source>
</evidence>
<dbReference type="SMART" id="SM00044">
    <property type="entry name" value="CYCc"/>
    <property type="match status" value="1"/>
</dbReference>
<evidence type="ECO:0000259" key="2">
    <source>
        <dbReference type="PROSITE" id="PS50125"/>
    </source>
</evidence>
<dbReference type="Gene3D" id="3.30.70.1230">
    <property type="entry name" value="Nucleotide cyclase"/>
    <property type="match status" value="1"/>
</dbReference>
<dbReference type="Gene3D" id="2.60.200.20">
    <property type="match status" value="1"/>
</dbReference>
<comment type="caution">
    <text evidence="3">The sequence shown here is derived from an EMBL/GenBank/DDBJ whole genome shotgun (WGS) entry which is preliminary data.</text>
</comment>
<reference evidence="4" key="1">
    <citation type="journal article" date="2019" name="Int. J. Syst. Evol. Microbiol.">
        <title>The Global Catalogue of Microorganisms (GCM) 10K type strain sequencing project: providing services to taxonomists for standard genome sequencing and annotation.</title>
        <authorList>
            <consortium name="The Broad Institute Genomics Platform"/>
            <consortium name="The Broad Institute Genome Sequencing Center for Infectious Disease"/>
            <person name="Wu L."/>
            <person name="Ma J."/>
        </authorList>
    </citation>
    <scope>NUCLEOTIDE SEQUENCE [LARGE SCALE GENOMIC DNA]</scope>
    <source>
        <strain evidence="4">JCM 17759</strain>
    </source>
</reference>
<evidence type="ECO:0000256" key="1">
    <source>
        <dbReference type="SAM" id="MobiDB-lite"/>
    </source>
</evidence>
<keyword evidence="4" id="KW-1185">Reference proteome</keyword>
<feature type="region of interest" description="Disordered" evidence="1">
    <location>
        <begin position="604"/>
        <end position="625"/>
    </location>
</feature>
<dbReference type="PROSITE" id="PS50125">
    <property type="entry name" value="GUANYLATE_CYCLASE_2"/>
    <property type="match status" value="1"/>
</dbReference>
<dbReference type="InterPro" id="IPR050697">
    <property type="entry name" value="Adenylyl/Guanylyl_Cyclase_3/4"/>
</dbReference>
<dbReference type="SUPFAM" id="SSF55073">
    <property type="entry name" value="Nucleotide cyclase"/>
    <property type="match status" value="1"/>
</dbReference>
<dbReference type="Proteomes" id="UP001500840">
    <property type="component" value="Unassembled WGS sequence"/>
</dbReference>
<accession>A0ABP8MLJ3</accession>
<dbReference type="RefSeq" id="WP_345321880.1">
    <property type="nucleotide sequence ID" value="NZ_BAABGA010000029.1"/>
</dbReference>
<dbReference type="InterPro" id="IPR001054">
    <property type="entry name" value="A/G_cyclase"/>
</dbReference>
<dbReference type="Pfam" id="PF00211">
    <property type="entry name" value="Guanylate_cyc"/>
    <property type="match status" value="1"/>
</dbReference>